<gene>
    <name evidence="6" type="ORF">FHW12_002479</name>
</gene>
<dbReference type="InterPro" id="IPR043128">
    <property type="entry name" value="Rev_trsase/Diguanyl_cyclase"/>
</dbReference>
<comment type="catalytic activity">
    <reaction evidence="3">
        <text>2 GTP = 3',3'-c-di-GMP + 2 diphosphate</text>
        <dbReference type="Rhea" id="RHEA:24898"/>
        <dbReference type="ChEBI" id="CHEBI:33019"/>
        <dbReference type="ChEBI" id="CHEBI:37565"/>
        <dbReference type="ChEBI" id="CHEBI:58805"/>
        <dbReference type="EC" id="2.7.7.65"/>
    </reaction>
</comment>
<dbReference type="CDD" id="cd01949">
    <property type="entry name" value="GGDEF"/>
    <property type="match status" value="1"/>
</dbReference>
<evidence type="ECO:0000256" key="2">
    <source>
        <dbReference type="ARBA" id="ARBA00012528"/>
    </source>
</evidence>
<dbReference type="SUPFAM" id="SSF63829">
    <property type="entry name" value="Calcium-dependent phosphotriesterase"/>
    <property type="match status" value="2"/>
</dbReference>
<comment type="caution">
    <text evidence="6">The sequence shown here is derived from an EMBL/GenBank/DDBJ whole genome shotgun (WGS) entry which is preliminary data.</text>
</comment>
<organism evidence="6 7">
    <name type="scientific">Dokdonella fugitiva</name>
    <dbReference type="NCBI Taxonomy" id="328517"/>
    <lineage>
        <taxon>Bacteria</taxon>
        <taxon>Pseudomonadati</taxon>
        <taxon>Pseudomonadota</taxon>
        <taxon>Gammaproteobacteria</taxon>
        <taxon>Lysobacterales</taxon>
        <taxon>Rhodanobacteraceae</taxon>
        <taxon>Dokdonella</taxon>
    </lineage>
</organism>
<evidence type="ECO:0000256" key="1">
    <source>
        <dbReference type="ARBA" id="ARBA00001946"/>
    </source>
</evidence>
<protein>
    <recommendedName>
        <fullName evidence="2">diguanylate cyclase</fullName>
        <ecNumber evidence="2">2.7.7.65</ecNumber>
    </recommendedName>
</protein>
<dbReference type="InterPro" id="IPR050469">
    <property type="entry name" value="Diguanylate_Cyclase"/>
</dbReference>
<sequence>MSRVVVISLLLVLLLGARSAVAAPAVEPLDLFDIGAPSFTNFSTRDGVPATVTVATQVDRDGFVWLASPAGVYRYDGRHWAASADPGMDRSVDSLWRDAEGTLWAAFREDGLARYDGAHWHVENRASGLPSQQIRRFAETRDDAGRVHLWALSWDIGLLEHRDGRWIADPGNAQLPSGAILSMAQTRRIGGRPREWAGSGSNGLWFREDGGAWQRYRADGFDPGQVEFLYATEHAGREELWISVFATGLWRLTGDGLRAWTRERGELPTNDIYDIGETPLPNGDRALWVSSRSGLVRIIGEHAQAFDRRHGLPADAVRGLSTWRSPNGDEVLWLATEAGVARTIVGANQWLTASLMGMHATGVFAVRVEADGRGGERLWVGSSDEGIGLFEQGRWRTFSQANGALPDSSVRLITEAPDEHGVPTLWVGLRYGHLLRARGGPVFEPVDTPWRKRTEEAVTALLATTRDGRHERWVGTRTSGLYRWRDGRWDAAGPPGVVAPWRVGTLVEQHVGARGWLWATTNQGLARYDGAQWTLLGRDAGLPDLELIGADLIAAADGTPVLWIGTTSAGIVRLDVADPQHPCVLADALPPPPDSTAYSALQDHQGRIYVCTNNGVQQLTPQAHGYTSRVFTRRDGMVHDECNRNAQFVDAHDRYWTGTLGGLTVYDPQRAAQDTQPKALRLIGLRLDERPVEGASLHVAPGAHEIAIDYALLSWQREGESRYRSQLLGYEDVPGEWTAQSSRTFNALAPGRYHLRIEGRDYAGNVSTPLDVPIEVEARWWQEAWARVAGAAALVLLGYAAVMLRVRMLKVQRRELEQRVAARTLELNEANARLLELSYVDALTGLANRRRLLETLERDPVRARQAALILVDVDHFKAYNDRHGHPAGDEALRAVARALRDGAPPEALVARYGGEEFACLLPDADATTGVALAERIRAAIATRDIAVPGTSQVRRVTISAGVASAMLASTADAHALLRDADIALYQAKRDGRDRVRSADDRVP</sequence>
<proteinExistence type="predicted"/>
<dbReference type="EC" id="2.7.7.65" evidence="2"/>
<evidence type="ECO:0000313" key="7">
    <source>
        <dbReference type="Proteomes" id="UP000550401"/>
    </source>
</evidence>
<dbReference type="Pfam" id="PF00990">
    <property type="entry name" value="GGDEF"/>
    <property type="match status" value="1"/>
</dbReference>
<dbReference type="GO" id="GO:1902201">
    <property type="term" value="P:negative regulation of bacterial-type flagellum-dependent cell motility"/>
    <property type="evidence" value="ECO:0007669"/>
    <property type="project" value="TreeGrafter"/>
</dbReference>
<dbReference type="RefSeq" id="WP_182531304.1">
    <property type="nucleotide sequence ID" value="NZ_JACGXL010000003.1"/>
</dbReference>
<evidence type="ECO:0000313" key="6">
    <source>
        <dbReference type="EMBL" id="MBA8888255.1"/>
    </source>
</evidence>
<feature type="signal peptide" evidence="4">
    <location>
        <begin position="1"/>
        <end position="22"/>
    </location>
</feature>
<accession>A0A839EWV2</accession>
<feature type="domain" description="GGDEF" evidence="5">
    <location>
        <begin position="864"/>
        <end position="1000"/>
    </location>
</feature>
<dbReference type="InterPro" id="IPR029787">
    <property type="entry name" value="Nucleotide_cyclase"/>
</dbReference>
<dbReference type="GO" id="GO:0043709">
    <property type="term" value="P:cell adhesion involved in single-species biofilm formation"/>
    <property type="evidence" value="ECO:0007669"/>
    <property type="project" value="TreeGrafter"/>
</dbReference>
<dbReference type="InterPro" id="IPR015943">
    <property type="entry name" value="WD40/YVTN_repeat-like_dom_sf"/>
</dbReference>
<dbReference type="Gene3D" id="2.130.10.10">
    <property type="entry name" value="YVTN repeat-like/Quinoprotein amine dehydrogenase"/>
    <property type="match status" value="3"/>
</dbReference>
<keyword evidence="4" id="KW-0732">Signal</keyword>
<evidence type="ECO:0000256" key="3">
    <source>
        <dbReference type="ARBA" id="ARBA00034247"/>
    </source>
</evidence>
<evidence type="ECO:0000259" key="5">
    <source>
        <dbReference type="PROSITE" id="PS50887"/>
    </source>
</evidence>
<feature type="chain" id="PRO_5032345769" description="diguanylate cyclase" evidence="4">
    <location>
        <begin position="23"/>
        <end position="1003"/>
    </location>
</feature>
<dbReference type="EMBL" id="JACGXL010000003">
    <property type="protein sequence ID" value="MBA8888255.1"/>
    <property type="molecule type" value="Genomic_DNA"/>
</dbReference>
<dbReference type="PANTHER" id="PTHR45138:SF9">
    <property type="entry name" value="DIGUANYLATE CYCLASE DGCM-RELATED"/>
    <property type="match status" value="1"/>
</dbReference>
<dbReference type="GO" id="GO:0052621">
    <property type="term" value="F:diguanylate cyclase activity"/>
    <property type="evidence" value="ECO:0007669"/>
    <property type="project" value="UniProtKB-EC"/>
</dbReference>
<keyword evidence="7" id="KW-1185">Reference proteome</keyword>
<dbReference type="InterPro" id="IPR013783">
    <property type="entry name" value="Ig-like_fold"/>
</dbReference>
<dbReference type="NCBIfam" id="TIGR00254">
    <property type="entry name" value="GGDEF"/>
    <property type="match status" value="1"/>
</dbReference>
<comment type="cofactor">
    <cofactor evidence="1">
        <name>Mg(2+)</name>
        <dbReference type="ChEBI" id="CHEBI:18420"/>
    </cofactor>
</comment>
<dbReference type="PANTHER" id="PTHR45138">
    <property type="entry name" value="REGULATORY COMPONENTS OF SENSORY TRANSDUCTION SYSTEM"/>
    <property type="match status" value="1"/>
</dbReference>
<dbReference type="SMART" id="SM00267">
    <property type="entry name" value="GGDEF"/>
    <property type="match status" value="1"/>
</dbReference>
<dbReference type="SUPFAM" id="SSF55073">
    <property type="entry name" value="Nucleotide cyclase"/>
    <property type="match status" value="1"/>
</dbReference>
<dbReference type="InterPro" id="IPR000160">
    <property type="entry name" value="GGDEF_dom"/>
</dbReference>
<dbReference type="Proteomes" id="UP000550401">
    <property type="component" value="Unassembled WGS sequence"/>
</dbReference>
<dbReference type="AlphaFoldDB" id="A0A839EWV2"/>
<name>A0A839EWV2_9GAMM</name>
<reference evidence="6 7" key="1">
    <citation type="submission" date="2020-07" db="EMBL/GenBank/DDBJ databases">
        <title>Genomic Encyclopedia of Type Strains, Phase IV (KMG-V): Genome sequencing to study the core and pangenomes of soil and plant-associated prokaryotes.</title>
        <authorList>
            <person name="Whitman W."/>
        </authorList>
    </citation>
    <scope>NUCLEOTIDE SEQUENCE [LARGE SCALE GENOMIC DNA]</scope>
    <source>
        <strain evidence="6 7">RH2WT43</strain>
    </source>
</reference>
<dbReference type="PROSITE" id="PS50887">
    <property type="entry name" value="GGDEF"/>
    <property type="match status" value="1"/>
</dbReference>
<dbReference type="Gene3D" id="2.60.40.10">
    <property type="entry name" value="Immunoglobulins"/>
    <property type="match status" value="1"/>
</dbReference>
<dbReference type="Gene3D" id="3.30.70.270">
    <property type="match status" value="1"/>
</dbReference>
<dbReference type="FunFam" id="3.30.70.270:FF:000001">
    <property type="entry name" value="Diguanylate cyclase domain protein"/>
    <property type="match status" value="1"/>
</dbReference>
<evidence type="ECO:0000256" key="4">
    <source>
        <dbReference type="SAM" id="SignalP"/>
    </source>
</evidence>
<dbReference type="GO" id="GO:0005886">
    <property type="term" value="C:plasma membrane"/>
    <property type="evidence" value="ECO:0007669"/>
    <property type="project" value="TreeGrafter"/>
</dbReference>